<sequence>MIFSKFAGVLYVLLFLASPIYAGYKVLKNACVVEALDNYGINLEGINQSALLDVFIANEKLVHNLSRNASENPLLSVNYHQLAIDVEAFQSQKKLGGAFLFFEHKQTKKRLLLLLCENFLQCLKIMEETENNNEYRLYMLSFLPFAFNWGTSEDSNLISPKHLLVGHIGQKLMMIKTLYLPEKLFLPLNIPYQNLMKFGGWHGENINWFSRQEDLSGFPVLFSFFLENSKSSLGDKQSVAWIEDNGVSVNYKIRDSQGTIFEYTQREVAEKLAKIRDLPDVLKVLSSKIISYNNG</sequence>
<comment type="caution">
    <text evidence="1">The sequence shown here is derived from an EMBL/GenBank/DDBJ whole genome shotgun (WGS) entry which is preliminary data.</text>
</comment>
<proteinExistence type="predicted"/>
<accession>A0A2H9T279</accession>
<organism evidence="1">
    <name type="scientific">invertebrate metagenome</name>
    <dbReference type="NCBI Taxonomy" id="1711999"/>
    <lineage>
        <taxon>unclassified sequences</taxon>
        <taxon>metagenomes</taxon>
        <taxon>organismal metagenomes</taxon>
    </lineage>
</organism>
<protein>
    <submittedName>
        <fullName evidence="1">Uncharacterized protein</fullName>
    </submittedName>
</protein>
<evidence type="ECO:0000313" key="1">
    <source>
        <dbReference type="EMBL" id="PJE77323.1"/>
    </source>
</evidence>
<dbReference type="EMBL" id="NSIT01000777">
    <property type="protein sequence ID" value="PJE77323.1"/>
    <property type="molecule type" value="Genomic_DNA"/>
</dbReference>
<gene>
    <name evidence="1" type="ORF">CI610_03760</name>
</gene>
<dbReference type="AlphaFoldDB" id="A0A2H9T279"/>
<reference evidence="1" key="1">
    <citation type="journal article" date="2017" name="Appl. Environ. Microbiol.">
        <title>Molecular characterization of an Endozoicomonas-like organism causing infection in king scallop Pecten maximus L.</title>
        <authorList>
            <person name="Cano I."/>
            <person name="van Aerle R."/>
            <person name="Ross S."/>
            <person name="Verner-Jeffreys D.W."/>
            <person name="Paley R.K."/>
            <person name="Rimmer G."/>
            <person name="Ryder D."/>
            <person name="Hooper P."/>
            <person name="Stone D."/>
            <person name="Feist S.W."/>
        </authorList>
    </citation>
    <scope>NUCLEOTIDE SEQUENCE</scope>
</reference>
<name>A0A2H9T279_9ZZZZ</name>